<organism evidence="4 5">
    <name type="scientific">Raphidocelis subcapitata</name>
    <dbReference type="NCBI Taxonomy" id="307507"/>
    <lineage>
        <taxon>Eukaryota</taxon>
        <taxon>Viridiplantae</taxon>
        <taxon>Chlorophyta</taxon>
        <taxon>core chlorophytes</taxon>
        <taxon>Chlorophyceae</taxon>
        <taxon>CS clade</taxon>
        <taxon>Sphaeropleales</taxon>
        <taxon>Selenastraceae</taxon>
        <taxon>Raphidocelis</taxon>
    </lineage>
</organism>
<feature type="compositionally biased region" description="Basic residues" evidence="3">
    <location>
        <begin position="81"/>
        <end position="90"/>
    </location>
</feature>
<dbReference type="Proteomes" id="UP000247498">
    <property type="component" value="Unassembled WGS sequence"/>
</dbReference>
<accession>A0A2V0P8P0</accession>
<dbReference type="EMBL" id="BDRX01000072">
    <property type="protein sequence ID" value="GBF95929.1"/>
    <property type="molecule type" value="Genomic_DNA"/>
</dbReference>
<keyword evidence="2" id="KW-0813">Transport</keyword>
<dbReference type="InParanoid" id="A0A2V0P8P0"/>
<feature type="region of interest" description="Disordered" evidence="3">
    <location>
        <begin position="61"/>
        <end position="106"/>
    </location>
</feature>
<sequence>MTLSARLDRWFDVTKRGSTVETEIKAGVCTFLTMSYILLVNPQILGAAGEDWGSTAWRRFGEQRQQQQQQQPQQPQQRSSKQQRRRRRWTQHAAAAVVACASPPNP</sequence>
<evidence type="ECO:0000256" key="2">
    <source>
        <dbReference type="ARBA" id="ARBA00022448"/>
    </source>
</evidence>
<protein>
    <submittedName>
        <fullName evidence="4">Uncharacterized protein</fullName>
    </submittedName>
</protein>
<dbReference type="STRING" id="307507.A0A2V0P8P0"/>
<feature type="compositionally biased region" description="Low complexity" evidence="3">
    <location>
        <begin position="93"/>
        <end position="106"/>
    </location>
</feature>
<dbReference type="AlphaFoldDB" id="A0A2V0P8P0"/>
<gene>
    <name evidence="4" type="ORF">Rsub_08052</name>
</gene>
<name>A0A2V0P8P0_9CHLO</name>
<dbReference type="InterPro" id="IPR045018">
    <property type="entry name" value="Azg-like"/>
</dbReference>
<dbReference type="PANTHER" id="PTHR43337:SF1">
    <property type="entry name" value="XANTHINE_URACIL PERMEASE C887.17-RELATED"/>
    <property type="match status" value="1"/>
</dbReference>
<evidence type="ECO:0000313" key="5">
    <source>
        <dbReference type="Proteomes" id="UP000247498"/>
    </source>
</evidence>
<dbReference type="PANTHER" id="PTHR43337">
    <property type="entry name" value="XANTHINE/URACIL PERMEASE C887.17-RELATED"/>
    <property type="match status" value="1"/>
</dbReference>
<comment type="caution">
    <text evidence="4">The sequence shown here is derived from an EMBL/GenBank/DDBJ whole genome shotgun (WGS) entry which is preliminary data.</text>
</comment>
<reference evidence="4 5" key="1">
    <citation type="journal article" date="2018" name="Sci. Rep.">
        <title>Raphidocelis subcapitata (=Pseudokirchneriella subcapitata) provides an insight into genome evolution and environmental adaptations in the Sphaeropleales.</title>
        <authorList>
            <person name="Suzuki S."/>
            <person name="Yamaguchi H."/>
            <person name="Nakajima N."/>
            <person name="Kawachi M."/>
        </authorList>
    </citation>
    <scope>NUCLEOTIDE SEQUENCE [LARGE SCALE GENOMIC DNA]</scope>
    <source>
        <strain evidence="4 5">NIES-35</strain>
    </source>
</reference>
<dbReference type="GO" id="GO:0012505">
    <property type="term" value="C:endomembrane system"/>
    <property type="evidence" value="ECO:0007669"/>
    <property type="project" value="UniProtKB-SubCell"/>
</dbReference>
<evidence type="ECO:0000256" key="3">
    <source>
        <dbReference type="SAM" id="MobiDB-lite"/>
    </source>
</evidence>
<feature type="compositionally biased region" description="Low complexity" evidence="3">
    <location>
        <begin position="63"/>
        <end position="80"/>
    </location>
</feature>
<dbReference type="GO" id="GO:0005345">
    <property type="term" value="F:purine nucleobase transmembrane transporter activity"/>
    <property type="evidence" value="ECO:0007669"/>
    <property type="project" value="TreeGrafter"/>
</dbReference>
<dbReference type="GO" id="GO:0005886">
    <property type="term" value="C:plasma membrane"/>
    <property type="evidence" value="ECO:0007669"/>
    <property type="project" value="TreeGrafter"/>
</dbReference>
<proteinExistence type="predicted"/>
<comment type="subcellular location">
    <subcellularLocation>
        <location evidence="1">Endomembrane system</location>
        <topology evidence="1">Multi-pass membrane protein</topology>
    </subcellularLocation>
</comment>
<evidence type="ECO:0000256" key="1">
    <source>
        <dbReference type="ARBA" id="ARBA00004127"/>
    </source>
</evidence>
<evidence type="ECO:0000313" key="4">
    <source>
        <dbReference type="EMBL" id="GBF95929.1"/>
    </source>
</evidence>
<dbReference type="OrthoDB" id="431212at2759"/>
<keyword evidence="5" id="KW-1185">Reference proteome</keyword>